<gene>
    <name evidence="2" type="ORF">N7492_008366</name>
</gene>
<sequence>MPTNPPNPPKPSPPPTDLPIHAFPTASALESFLEREHTTAAGFHLKFAKKASGIQSVSPPDAVATALCFGWIDGRANPLDEHYWLVRYTPRRPKSIWSQKNVATVTRLLAQGRMRPAGLAAVEAAKIDGRWDRAYAGPADMEVPRDFAEVLAGFPEAGRMFESLNKTERYAVLWRVQTAAPAVRAKRIGTLVGMLARGEKPGVGTDGGEKGEGDRKRKRK</sequence>
<feature type="region of interest" description="Disordered" evidence="1">
    <location>
        <begin position="198"/>
        <end position="220"/>
    </location>
</feature>
<accession>A0A9W9LGV4</accession>
<evidence type="ECO:0000256" key="1">
    <source>
        <dbReference type="SAM" id="MobiDB-lite"/>
    </source>
</evidence>
<proteinExistence type="predicted"/>
<evidence type="ECO:0008006" key="4">
    <source>
        <dbReference type="Google" id="ProtNLM"/>
    </source>
</evidence>
<dbReference type="Proteomes" id="UP001146351">
    <property type="component" value="Unassembled WGS sequence"/>
</dbReference>
<organism evidence="2 3">
    <name type="scientific">Penicillium capsulatum</name>
    <dbReference type="NCBI Taxonomy" id="69766"/>
    <lineage>
        <taxon>Eukaryota</taxon>
        <taxon>Fungi</taxon>
        <taxon>Dikarya</taxon>
        <taxon>Ascomycota</taxon>
        <taxon>Pezizomycotina</taxon>
        <taxon>Eurotiomycetes</taxon>
        <taxon>Eurotiomycetidae</taxon>
        <taxon>Eurotiales</taxon>
        <taxon>Aspergillaceae</taxon>
        <taxon>Penicillium</taxon>
    </lineage>
</organism>
<evidence type="ECO:0000313" key="2">
    <source>
        <dbReference type="EMBL" id="KAJ5155563.1"/>
    </source>
</evidence>
<comment type="caution">
    <text evidence="2">The sequence shown here is derived from an EMBL/GenBank/DDBJ whole genome shotgun (WGS) entry which is preliminary data.</text>
</comment>
<dbReference type="OrthoDB" id="10263401at2759"/>
<feature type="compositionally biased region" description="Basic and acidic residues" evidence="1">
    <location>
        <begin position="207"/>
        <end position="220"/>
    </location>
</feature>
<reference evidence="2" key="1">
    <citation type="submission" date="2022-11" db="EMBL/GenBank/DDBJ databases">
        <authorList>
            <person name="Petersen C."/>
        </authorList>
    </citation>
    <scope>NUCLEOTIDE SEQUENCE</scope>
    <source>
        <strain evidence="2">IBT 21917</strain>
    </source>
</reference>
<dbReference type="EMBL" id="JAPQKO010000006">
    <property type="protein sequence ID" value="KAJ5155563.1"/>
    <property type="molecule type" value="Genomic_DNA"/>
</dbReference>
<dbReference type="AlphaFoldDB" id="A0A9W9LGV4"/>
<keyword evidence="3" id="KW-1185">Reference proteome</keyword>
<reference evidence="2" key="2">
    <citation type="journal article" date="2023" name="IMA Fungus">
        <title>Comparative genomic study of the Penicillium genus elucidates a diverse pangenome and 15 lateral gene transfer events.</title>
        <authorList>
            <person name="Petersen C."/>
            <person name="Sorensen T."/>
            <person name="Nielsen M.R."/>
            <person name="Sondergaard T.E."/>
            <person name="Sorensen J.L."/>
            <person name="Fitzpatrick D.A."/>
            <person name="Frisvad J.C."/>
            <person name="Nielsen K.L."/>
        </authorList>
    </citation>
    <scope>NUCLEOTIDE SEQUENCE</scope>
    <source>
        <strain evidence="2">IBT 21917</strain>
    </source>
</reference>
<protein>
    <recommendedName>
        <fullName evidence="4">Bacteriocin-protection, YdeI or OmpD-Associated</fullName>
    </recommendedName>
</protein>
<name>A0A9W9LGV4_9EURO</name>
<dbReference type="Pfam" id="PF13376">
    <property type="entry name" value="OmdA"/>
    <property type="match status" value="1"/>
</dbReference>
<evidence type="ECO:0000313" key="3">
    <source>
        <dbReference type="Proteomes" id="UP001146351"/>
    </source>
</evidence>